<dbReference type="InterPro" id="IPR036397">
    <property type="entry name" value="RNaseH_sf"/>
</dbReference>
<dbReference type="PANTHER" id="PTHR33710:SF77">
    <property type="entry name" value="DNASE I-LIKE SUPERFAMILY PROTEIN"/>
    <property type="match status" value="1"/>
</dbReference>
<gene>
    <name evidence="3" type="ORF">DH2020_048630</name>
</gene>
<dbReference type="Proteomes" id="UP001318860">
    <property type="component" value="Unassembled WGS sequence"/>
</dbReference>
<dbReference type="EMBL" id="JABTTQ020003426">
    <property type="protein sequence ID" value="KAK6117615.1"/>
    <property type="molecule type" value="Genomic_DNA"/>
</dbReference>
<dbReference type="InterPro" id="IPR036691">
    <property type="entry name" value="Endo/exonu/phosph_ase_sf"/>
</dbReference>
<dbReference type="Pfam" id="PF13456">
    <property type="entry name" value="RVT_3"/>
    <property type="match status" value="1"/>
</dbReference>
<evidence type="ECO:0000259" key="1">
    <source>
        <dbReference type="Pfam" id="PF13456"/>
    </source>
</evidence>
<dbReference type="PANTHER" id="PTHR33710">
    <property type="entry name" value="BNAC02G09200D PROTEIN"/>
    <property type="match status" value="1"/>
</dbReference>
<dbReference type="InterPro" id="IPR002156">
    <property type="entry name" value="RNaseH_domain"/>
</dbReference>
<feature type="domain" description="RNase H type-1" evidence="1">
    <location>
        <begin position="804"/>
        <end position="925"/>
    </location>
</feature>
<organism evidence="3 4">
    <name type="scientific">Rehmannia glutinosa</name>
    <name type="common">Chinese foxglove</name>
    <dbReference type="NCBI Taxonomy" id="99300"/>
    <lineage>
        <taxon>Eukaryota</taxon>
        <taxon>Viridiplantae</taxon>
        <taxon>Streptophyta</taxon>
        <taxon>Embryophyta</taxon>
        <taxon>Tracheophyta</taxon>
        <taxon>Spermatophyta</taxon>
        <taxon>Magnoliopsida</taxon>
        <taxon>eudicotyledons</taxon>
        <taxon>Gunneridae</taxon>
        <taxon>Pentapetalae</taxon>
        <taxon>asterids</taxon>
        <taxon>lamiids</taxon>
        <taxon>Lamiales</taxon>
        <taxon>Orobanchaceae</taxon>
        <taxon>Rehmannieae</taxon>
        <taxon>Rehmannia</taxon>
    </lineage>
</organism>
<dbReference type="Pfam" id="PF13966">
    <property type="entry name" value="zf-RVT"/>
    <property type="match status" value="1"/>
</dbReference>
<evidence type="ECO:0000313" key="3">
    <source>
        <dbReference type="EMBL" id="KAK6117615.1"/>
    </source>
</evidence>
<dbReference type="Gene3D" id="3.60.10.10">
    <property type="entry name" value="Endonuclease/exonuclease/phosphatase"/>
    <property type="match status" value="1"/>
</dbReference>
<evidence type="ECO:0000259" key="2">
    <source>
        <dbReference type="Pfam" id="PF13966"/>
    </source>
</evidence>
<evidence type="ECO:0000313" key="4">
    <source>
        <dbReference type="Proteomes" id="UP001318860"/>
    </source>
</evidence>
<dbReference type="Gene3D" id="3.30.420.10">
    <property type="entry name" value="Ribonuclease H-like superfamily/Ribonuclease H"/>
    <property type="match status" value="1"/>
</dbReference>
<sequence length="951" mass="108888">MFGLSVDSQGRSGGLALLWTKDINVTLHGFSDRYIDVTTEIHDHQFRFTGIYGEPNVALRRQHWNRMRDLSCSPKIPWIIGGDFNEVLTQNEFECSGPRAEWQMNLFRDTMEFLNMADLGYEGPKFTWSRLSVAPFTQRACVDRALCNSLWRDLFPWSRVNHIPSYFSDHSFIHIQIRNRNPSLFRRKRRKKFWFEALWVKHKDCEEVIQNLWNDNTDPLPEKISQCSIDLLNWGNMHHNNLEKQVDELKRKISSFRTGPISPQVKAEIHNLQQRLDICLELLDIKWKQRAKLHWYKEGDRNTKFFHTRASIRKQTNLITHLKDHSGRIHDSPEGLEKIIQDHFGSLFTSSTPLKSDISIALDRLNPRVTPAMNQLLSESFNEGEIVKALKHMHPFKSPGPDVISDIQSLIRAFWWGSTTSHRKTYWVSWDKMTRGKSLGGIGFRQFWAFNLALLSKQAWRLLTNPRSLIARVFKAKYHSNCPFLDVQLGYHPSWTWRSIIDSRRVLLKGCVKRIQSGTETKIWGDRWIPKPPFVYNSSPPPGFTENSRVSELIDPNTQSWNTQLLSNIFPDDIAQQISRLPLSRTPQHDIWTWYPSKNGKFSVKSAYHTILDHPSDFTFIHPCGHSSTGPSSIWKKLWSLNIHGRILHFSWRLLSNSLPCPVNLARRHLQHTDHCPFCNSFDISTAHIFFTCPIASQVWSLASLSNVVLQFQQPCADLWVRDILLASSKDMSAYILTICSNIWGAFNRLIFEDLTLSPPTIVASSSQILVSFQTAHLWPERPSPSLNNQDILRKAPPGHHIFFDGAISFSRNCAGVSVVIINHAGSFVRGFSKSFEGISDSNIAEALALLEAIALASELSLPQSSFLGDSSIVITAAKGDSESLYGADAVFADIFESLKTFVHSGFYWIPRVDNLVAYEFAHFAKSNACNGTSWNVPPDFLSQSALDRFQ</sequence>
<accession>A0ABR0U622</accession>
<keyword evidence="4" id="KW-1185">Reference proteome</keyword>
<feature type="domain" description="Reverse transcriptase zinc-binding" evidence="2">
    <location>
        <begin position="602"/>
        <end position="700"/>
    </location>
</feature>
<name>A0ABR0U622_REHGL</name>
<dbReference type="SUPFAM" id="SSF56219">
    <property type="entry name" value="DNase I-like"/>
    <property type="match status" value="1"/>
</dbReference>
<proteinExistence type="predicted"/>
<protein>
    <submittedName>
        <fullName evidence="3">Uncharacterized protein</fullName>
    </submittedName>
</protein>
<dbReference type="InterPro" id="IPR026960">
    <property type="entry name" value="RVT-Znf"/>
</dbReference>
<comment type="caution">
    <text evidence="3">The sequence shown here is derived from an EMBL/GenBank/DDBJ whole genome shotgun (WGS) entry which is preliminary data.</text>
</comment>
<dbReference type="SUPFAM" id="SSF53098">
    <property type="entry name" value="Ribonuclease H-like"/>
    <property type="match status" value="1"/>
</dbReference>
<dbReference type="InterPro" id="IPR012337">
    <property type="entry name" value="RNaseH-like_sf"/>
</dbReference>
<reference evidence="3 4" key="1">
    <citation type="journal article" date="2021" name="Comput. Struct. Biotechnol. J.">
        <title>De novo genome assembly of the potent medicinal plant Rehmannia glutinosa using nanopore technology.</title>
        <authorList>
            <person name="Ma L."/>
            <person name="Dong C."/>
            <person name="Song C."/>
            <person name="Wang X."/>
            <person name="Zheng X."/>
            <person name="Niu Y."/>
            <person name="Chen S."/>
            <person name="Feng W."/>
        </authorList>
    </citation>
    <scope>NUCLEOTIDE SEQUENCE [LARGE SCALE GENOMIC DNA]</scope>
    <source>
        <strain evidence="3">DH-2019</strain>
    </source>
</reference>